<dbReference type="RefSeq" id="XP_060328127.1">
    <property type="nucleotide sequence ID" value="XM_060477807.1"/>
</dbReference>
<evidence type="ECO:0000313" key="3">
    <source>
        <dbReference type="Proteomes" id="UP001175211"/>
    </source>
</evidence>
<dbReference type="GeneID" id="85361355"/>
<evidence type="ECO:0000313" key="2">
    <source>
        <dbReference type="EMBL" id="KAK0452791.1"/>
    </source>
</evidence>
<keyword evidence="3" id="KW-1185">Reference proteome</keyword>
<feature type="compositionally biased region" description="Polar residues" evidence="1">
    <location>
        <begin position="57"/>
        <end position="69"/>
    </location>
</feature>
<gene>
    <name evidence="2" type="ORF">EV420DRAFT_1645643</name>
</gene>
<proteinExistence type="predicted"/>
<dbReference type="EMBL" id="JAUEPS010000030">
    <property type="protein sequence ID" value="KAK0452791.1"/>
    <property type="molecule type" value="Genomic_DNA"/>
</dbReference>
<reference evidence="2" key="1">
    <citation type="submission" date="2023-06" db="EMBL/GenBank/DDBJ databases">
        <authorList>
            <consortium name="Lawrence Berkeley National Laboratory"/>
            <person name="Ahrendt S."/>
            <person name="Sahu N."/>
            <person name="Indic B."/>
            <person name="Wong-Bajracharya J."/>
            <person name="Merenyi Z."/>
            <person name="Ke H.-M."/>
            <person name="Monk M."/>
            <person name="Kocsube S."/>
            <person name="Drula E."/>
            <person name="Lipzen A."/>
            <person name="Balint B."/>
            <person name="Henrissat B."/>
            <person name="Andreopoulos B."/>
            <person name="Martin F.M."/>
            <person name="Harder C.B."/>
            <person name="Rigling D."/>
            <person name="Ford K.L."/>
            <person name="Foster G.D."/>
            <person name="Pangilinan J."/>
            <person name="Papanicolaou A."/>
            <person name="Barry K."/>
            <person name="LaButti K."/>
            <person name="Viragh M."/>
            <person name="Koriabine M."/>
            <person name="Yan M."/>
            <person name="Riley R."/>
            <person name="Champramary S."/>
            <person name="Plett K.L."/>
            <person name="Tsai I.J."/>
            <person name="Slot J."/>
            <person name="Sipos G."/>
            <person name="Plett J."/>
            <person name="Nagy L.G."/>
            <person name="Grigoriev I.V."/>
        </authorList>
    </citation>
    <scope>NUCLEOTIDE SEQUENCE</scope>
    <source>
        <strain evidence="2">CCBAS 213</strain>
    </source>
</reference>
<evidence type="ECO:0000256" key="1">
    <source>
        <dbReference type="SAM" id="MobiDB-lite"/>
    </source>
</evidence>
<dbReference type="AlphaFoldDB" id="A0AA39MZL9"/>
<name>A0AA39MZL9_ARMTA</name>
<sequence length="455" mass="50799">MGICHVFNASRFRPDAHQHHAFPQQQPLKVIRHHRELPDDTSDDSKPVKHLKIISLTKSGNKPSQSSALSLPVTGLAQKDSTDSEGTISNESSPERLDAVHMGLTVPITDNVSDGIDKVKVPKAPVPDVVVIKTGIVAVDGPIKDDLLSVSLPIEQAKVVVVSEPGTVLKGPKLVVGASKHVMSILPCIEELTLVFRRDDVLTIVPFYLEDHLQGNRTLAKHIYNFALHMEGHNMVNLFTADPRAYHVTYFGENRRVVDKKDIECSFFTVRHVTYSSLTEGMWAREVNIQPLARTWPRQHAVLSQILQYNNVIISSYKSGIQFSTARKPSGAIRPWNVDVPLFRSVQPFRLTEYTKLPMDFKDLSPGKFVLLVFMVSGYKNKKGFNVTSLNVQFSIRLSNFSSYDEDEGEEPLPAYLCDETPLGVDKTTLMMAVDDELVFDRDIEVPGSEDGPLF</sequence>
<organism evidence="2 3">
    <name type="scientific">Armillaria tabescens</name>
    <name type="common">Ringless honey mushroom</name>
    <name type="synonym">Agaricus tabescens</name>
    <dbReference type="NCBI Taxonomy" id="1929756"/>
    <lineage>
        <taxon>Eukaryota</taxon>
        <taxon>Fungi</taxon>
        <taxon>Dikarya</taxon>
        <taxon>Basidiomycota</taxon>
        <taxon>Agaricomycotina</taxon>
        <taxon>Agaricomycetes</taxon>
        <taxon>Agaricomycetidae</taxon>
        <taxon>Agaricales</taxon>
        <taxon>Marasmiineae</taxon>
        <taxon>Physalacriaceae</taxon>
        <taxon>Desarmillaria</taxon>
    </lineage>
</organism>
<feature type="region of interest" description="Disordered" evidence="1">
    <location>
        <begin position="57"/>
        <end position="95"/>
    </location>
</feature>
<protein>
    <submittedName>
        <fullName evidence="2">Uncharacterized protein</fullName>
    </submittedName>
</protein>
<dbReference type="Proteomes" id="UP001175211">
    <property type="component" value="Unassembled WGS sequence"/>
</dbReference>
<accession>A0AA39MZL9</accession>
<comment type="caution">
    <text evidence="2">The sequence shown here is derived from an EMBL/GenBank/DDBJ whole genome shotgun (WGS) entry which is preliminary data.</text>
</comment>